<evidence type="ECO:0000313" key="1">
    <source>
        <dbReference type="EMBL" id="CAM0512827.1"/>
    </source>
</evidence>
<gene>
    <name evidence="1" type="ORF">FHB240107_LOCUS4515</name>
</gene>
<comment type="caution">
    <text evidence="1">The sequence shown here is derived from an EMBL/GenBank/DDBJ whole genome shotgun (WGS) entry which is preliminary data.</text>
</comment>
<dbReference type="EMBL" id="CANUEZ050000321">
    <property type="protein sequence ID" value="CAM0512827.1"/>
    <property type="molecule type" value="Genomic_DNA"/>
</dbReference>
<proteinExistence type="predicted"/>
<sequence length="86" mass="9949">MIVTGVSIERNISLWFTTYNYRQRDSASEVDYNTEIITVNTKSLTMTVEDRSKQQNVTRESCSRGLTNKRNQMIPISIIGFLIAYH</sequence>
<organism evidence="1 2">
    <name type="scientific">Fasciola hepatica</name>
    <name type="common">Liver fluke</name>
    <dbReference type="NCBI Taxonomy" id="6192"/>
    <lineage>
        <taxon>Eukaryota</taxon>
        <taxon>Metazoa</taxon>
        <taxon>Spiralia</taxon>
        <taxon>Lophotrochozoa</taxon>
        <taxon>Platyhelminthes</taxon>
        <taxon>Trematoda</taxon>
        <taxon>Digenea</taxon>
        <taxon>Plagiorchiida</taxon>
        <taxon>Echinostomata</taxon>
        <taxon>Echinostomatoidea</taxon>
        <taxon>Fasciolidae</taxon>
        <taxon>Fasciola</taxon>
    </lineage>
</organism>
<dbReference type="Proteomes" id="UP001189180">
    <property type="component" value="Unassembled WGS sequence"/>
</dbReference>
<name>A0ABC9HHC8_FASHE</name>
<protein>
    <submittedName>
        <fullName evidence="1">Uncharacterized protein</fullName>
    </submittedName>
</protein>
<keyword evidence="2" id="KW-1185">Reference proteome</keyword>
<reference evidence="1 2" key="1">
    <citation type="submission" date="2024-08" db="EMBL/GenBank/DDBJ databases">
        <authorList>
            <person name="Paterson S."/>
        </authorList>
    </citation>
    <scope>NUCLEOTIDE SEQUENCE [LARGE SCALE GENOMIC DNA]</scope>
</reference>
<dbReference type="AlphaFoldDB" id="A0ABC9HHC8"/>
<evidence type="ECO:0000313" key="2">
    <source>
        <dbReference type="Proteomes" id="UP001189180"/>
    </source>
</evidence>
<accession>A0ABC9HHC8</accession>